<dbReference type="InterPro" id="IPR030381">
    <property type="entry name" value="G_DYNAMIN_dom"/>
</dbReference>
<keyword evidence="10" id="KW-0472">Membrane</keyword>
<feature type="domain" description="EF-hand" evidence="12">
    <location>
        <begin position="498"/>
        <end position="533"/>
    </location>
</feature>
<evidence type="ECO:0000256" key="9">
    <source>
        <dbReference type="ARBA" id="ARBA00022840"/>
    </source>
</evidence>
<sequence length="556" mass="62052">MFRSKPKMDIRDVKNIQEGLKGIYKNKVKPTEEHYMFTEFHSTRLMDSDFDAKPMVLLLGQYSTGKTSFINFLIEREFPGSHIGPEPTTDKFIAVMHNREDRVTPGNAVAVQPDKPFRGLEMFGGGFLSKFQASECNAPLLEEITFIDTPGVQAGEKQRSGRGYDFTQVASWFAERADLILLLFDCHKLDISDEFKKTIECLRGHDDKIRVVLNKSDMVNTQQLMRVYGALMWSLGKVIRTPEVARVYIGSFWANPLHYTENAPLFQAEQADLLRDLRNLPSNAMIRKVNELVKRTRQARVHAIIISHLRKQMPAMFGKSTKQEELLADMRNVFEEIQRANKLPAGDFPDPEKFVQLCRNMDFSKHFNKYNAKLINSLTEVLDKDLPALMTRFPPEVLSGEKAGNSADVILSTDMGFANRITQGGINNPNPLARDAVVSPSASRGSALALPAPAAPADPWAVSASERSNLIAEFHRLNPPNGLLSGGQAKEVLLRTGLDNESLKRIWFLSDADQDGFLSQDEYVAALVLARGVRSGMAIPHSLPASLQSGGSSNPF</sequence>
<dbReference type="Pfam" id="PF12763">
    <property type="entry name" value="EH"/>
    <property type="match status" value="1"/>
</dbReference>
<evidence type="ECO:0000313" key="15">
    <source>
        <dbReference type="Proteomes" id="UP000030693"/>
    </source>
</evidence>
<dbReference type="GO" id="GO:0005524">
    <property type="term" value="F:ATP binding"/>
    <property type="evidence" value="ECO:0007669"/>
    <property type="project" value="UniProtKB-KW"/>
</dbReference>
<evidence type="ECO:0000259" key="11">
    <source>
        <dbReference type="PROSITE" id="PS50031"/>
    </source>
</evidence>
<dbReference type="InterPro" id="IPR045063">
    <property type="entry name" value="Dynamin_N"/>
</dbReference>
<dbReference type="SMART" id="SM00027">
    <property type="entry name" value="EH"/>
    <property type="match status" value="1"/>
</dbReference>
<feature type="domain" description="EH" evidence="11">
    <location>
        <begin position="466"/>
        <end position="547"/>
    </location>
</feature>
<dbReference type="SUPFAM" id="SSF52540">
    <property type="entry name" value="P-loop containing nucleoside triphosphate hydrolases"/>
    <property type="match status" value="1"/>
</dbReference>
<evidence type="ECO:0000256" key="1">
    <source>
        <dbReference type="ARBA" id="ARBA00004125"/>
    </source>
</evidence>
<dbReference type="GeneID" id="20525363"/>
<organism evidence="14">
    <name type="scientific">Fonticula alba</name>
    <name type="common">Slime mold</name>
    <dbReference type="NCBI Taxonomy" id="691883"/>
    <lineage>
        <taxon>Eukaryota</taxon>
        <taxon>Rotosphaerida</taxon>
        <taxon>Fonticulaceae</taxon>
        <taxon>Fonticula</taxon>
    </lineage>
</organism>
<dbReference type="Pfam" id="PF00350">
    <property type="entry name" value="Dynamin_N"/>
    <property type="match status" value="1"/>
</dbReference>
<dbReference type="InterPro" id="IPR040990">
    <property type="entry name" value="DUF5600"/>
</dbReference>
<comment type="subcellular location">
    <subcellularLocation>
        <location evidence="2">Cell membrane</location>
        <topology evidence="2">Peripheral membrane protein</topology>
        <orientation evidence="2">Cytoplasmic side</orientation>
    </subcellularLocation>
    <subcellularLocation>
        <location evidence="1">Endosome membrane</location>
        <topology evidence="1">Peripheral membrane protein</topology>
        <orientation evidence="1">Cytoplasmic side</orientation>
    </subcellularLocation>
</comment>
<dbReference type="Pfam" id="PF18150">
    <property type="entry name" value="DUF5600"/>
    <property type="match status" value="1"/>
</dbReference>
<evidence type="ECO:0000256" key="3">
    <source>
        <dbReference type="ARBA" id="ARBA00022475"/>
    </source>
</evidence>
<dbReference type="GO" id="GO:0005509">
    <property type="term" value="F:calcium ion binding"/>
    <property type="evidence" value="ECO:0007669"/>
    <property type="project" value="InterPro"/>
</dbReference>
<keyword evidence="5" id="KW-0479">Metal-binding</keyword>
<name>A0A058ZGN3_FONAL</name>
<evidence type="ECO:0000256" key="2">
    <source>
        <dbReference type="ARBA" id="ARBA00004413"/>
    </source>
</evidence>
<dbReference type="AlphaFoldDB" id="A0A058ZGN3"/>
<evidence type="ECO:0000313" key="14">
    <source>
        <dbReference type="EMBL" id="KCV73093.1"/>
    </source>
</evidence>
<keyword evidence="4" id="KW-0597">Phosphoprotein</keyword>
<dbReference type="GO" id="GO:0010008">
    <property type="term" value="C:endosome membrane"/>
    <property type="evidence" value="ECO:0007669"/>
    <property type="project" value="UniProtKB-SubCell"/>
</dbReference>
<keyword evidence="6" id="KW-0547">Nucleotide-binding</keyword>
<dbReference type="InterPro" id="IPR031692">
    <property type="entry name" value="EHD_N"/>
</dbReference>
<dbReference type="SUPFAM" id="SSF47473">
    <property type="entry name" value="EF-hand"/>
    <property type="match status" value="1"/>
</dbReference>
<keyword evidence="15" id="KW-1185">Reference proteome</keyword>
<evidence type="ECO:0000259" key="12">
    <source>
        <dbReference type="PROSITE" id="PS50222"/>
    </source>
</evidence>
<dbReference type="InterPro" id="IPR018247">
    <property type="entry name" value="EF_Hand_1_Ca_BS"/>
</dbReference>
<evidence type="ECO:0000256" key="6">
    <source>
        <dbReference type="ARBA" id="ARBA00022741"/>
    </source>
</evidence>
<keyword evidence="9" id="KW-0067">ATP-binding</keyword>
<dbReference type="CDD" id="cd00052">
    <property type="entry name" value="EH"/>
    <property type="match status" value="1"/>
</dbReference>
<dbReference type="InterPro" id="IPR011992">
    <property type="entry name" value="EF-hand-dom_pair"/>
</dbReference>
<protein>
    <recommendedName>
        <fullName evidence="16">EF-hand domain-containing protein</fullName>
    </recommendedName>
</protein>
<evidence type="ECO:0000256" key="7">
    <source>
        <dbReference type="ARBA" id="ARBA00022753"/>
    </source>
</evidence>
<dbReference type="RefSeq" id="XP_009492794.1">
    <property type="nucleotide sequence ID" value="XM_009494519.1"/>
</dbReference>
<dbReference type="STRING" id="691883.A0A058ZGN3"/>
<dbReference type="GO" id="GO:0006897">
    <property type="term" value="P:endocytosis"/>
    <property type="evidence" value="ECO:0007669"/>
    <property type="project" value="TreeGrafter"/>
</dbReference>
<evidence type="ECO:0000256" key="4">
    <source>
        <dbReference type="ARBA" id="ARBA00022553"/>
    </source>
</evidence>
<keyword evidence="7" id="KW-0967">Endosome</keyword>
<gene>
    <name evidence="14" type="ORF">H696_00638</name>
</gene>
<evidence type="ECO:0000256" key="5">
    <source>
        <dbReference type="ARBA" id="ARBA00022723"/>
    </source>
</evidence>
<evidence type="ECO:0008006" key="16">
    <source>
        <dbReference type="Google" id="ProtNLM"/>
    </source>
</evidence>
<dbReference type="Proteomes" id="UP000030693">
    <property type="component" value="Unassembled WGS sequence"/>
</dbReference>
<dbReference type="GO" id="GO:0005886">
    <property type="term" value="C:plasma membrane"/>
    <property type="evidence" value="ECO:0007669"/>
    <property type="project" value="UniProtKB-SubCell"/>
</dbReference>
<dbReference type="GO" id="GO:0005525">
    <property type="term" value="F:GTP binding"/>
    <property type="evidence" value="ECO:0007669"/>
    <property type="project" value="InterPro"/>
</dbReference>
<dbReference type="OMA" id="CAQIPNQ"/>
<feature type="domain" description="Dynamin-type G" evidence="13">
    <location>
        <begin position="50"/>
        <end position="281"/>
    </location>
</feature>
<dbReference type="Gene3D" id="1.10.238.10">
    <property type="entry name" value="EF-hand"/>
    <property type="match status" value="1"/>
</dbReference>
<dbReference type="CDD" id="cd09913">
    <property type="entry name" value="EHD"/>
    <property type="match status" value="1"/>
</dbReference>
<accession>A0A058ZGN3</accession>
<proteinExistence type="predicted"/>
<dbReference type="InterPro" id="IPR027417">
    <property type="entry name" value="P-loop_NTPase"/>
</dbReference>
<keyword evidence="3" id="KW-1003">Cell membrane</keyword>
<dbReference type="Gene3D" id="1.10.268.20">
    <property type="match status" value="1"/>
</dbReference>
<dbReference type="PROSITE" id="PS50222">
    <property type="entry name" value="EF_HAND_2"/>
    <property type="match status" value="1"/>
</dbReference>
<dbReference type="FunFam" id="3.40.50.300:FF:000147">
    <property type="entry name" value="EH domain-containing protein 1"/>
    <property type="match status" value="1"/>
</dbReference>
<dbReference type="Gene3D" id="3.40.50.300">
    <property type="entry name" value="P-loop containing nucleotide triphosphate hydrolases"/>
    <property type="match status" value="1"/>
</dbReference>
<evidence type="ECO:0000256" key="10">
    <source>
        <dbReference type="ARBA" id="ARBA00023136"/>
    </source>
</evidence>
<reference evidence="14" key="1">
    <citation type="submission" date="2013-04" db="EMBL/GenBank/DDBJ databases">
        <title>The Genome Sequence of Fonticula alba ATCC 38817.</title>
        <authorList>
            <consortium name="The Broad Institute Genomics Platform"/>
            <person name="Russ C."/>
            <person name="Cuomo C."/>
            <person name="Burger G."/>
            <person name="Gray M.W."/>
            <person name="Holland P.W.H."/>
            <person name="King N."/>
            <person name="Lang F.B.F."/>
            <person name="Roger A.J."/>
            <person name="Ruiz-Trillo I."/>
            <person name="Brown M."/>
            <person name="Walker B."/>
            <person name="Young S."/>
            <person name="Zeng Q."/>
            <person name="Gargeya S."/>
            <person name="Fitzgerald M."/>
            <person name="Haas B."/>
            <person name="Abouelleil A."/>
            <person name="Allen A.W."/>
            <person name="Alvarado L."/>
            <person name="Arachchi H.M."/>
            <person name="Berlin A.M."/>
            <person name="Chapman S.B."/>
            <person name="Gainer-Dewar J."/>
            <person name="Goldberg J."/>
            <person name="Griggs A."/>
            <person name="Gujja S."/>
            <person name="Hansen M."/>
            <person name="Howarth C."/>
            <person name="Imamovic A."/>
            <person name="Ireland A."/>
            <person name="Larimer J."/>
            <person name="McCowan C."/>
            <person name="Murphy C."/>
            <person name="Pearson M."/>
            <person name="Poon T.W."/>
            <person name="Priest M."/>
            <person name="Roberts A."/>
            <person name="Saif S."/>
            <person name="Shea T."/>
            <person name="Sisk P."/>
            <person name="Sykes S."/>
            <person name="Wortman J."/>
            <person name="Nusbaum C."/>
            <person name="Birren B."/>
        </authorList>
    </citation>
    <scope>NUCLEOTIDE SEQUENCE [LARGE SCALE GENOMIC DNA]</scope>
    <source>
        <strain evidence="14">ATCC 38817</strain>
    </source>
</reference>
<evidence type="ECO:0000256" key="8">
    <source>
        <dbReference type="ARBA" id="ARBA00022837"/>
    </source>
</evidence>
<keyword evidence="8" id="KW-0106">Calcium</keyword>
<dbReference type="EMBL" id="KB932201">
    <property type="protein sequence ID" value="KCV73093.1"/>
    <property type="molecule type" value="Genomic_DNA"/>
</dbReference>
<dbReference type="PROSITE" id="PS50031">
    <property type="entry name" value="EH"/>
    <property type="match status" value="1"/>
</dbReference>
<dbReference type="PANTHER" id="PTHR11216:SF31">
    <property type="entry name" value="AT21416P"/>
    <property type="match status" value="1"/>
</dbReference>
<dbReference type="InterPro" id="IPR002048">
    <property type="entry name" value="EF_hand_dom"/>
</dbReference>
<evidence type="ECO:0000259" key="13">
    <source>
        <dbReference type="PROSITE" id="PS51718"/>
    </source>
</evidence>
<dbReference type="OrthoDB" id="1716625at2759"/>
<dbReference type="eggNOG" id="KOG1954">
    <property type="taxonomic scope" value="Eukaryota"/>
</dbReference>
<dbReference type="Pfam" id="PF16880">
    <property type="entry name" value="EHD_N"/>
    <property type="match status" value="1"/>
</dbReference>
<dbReference type="InterPro" id="IPR000261">
    <property type="entry name" value="EH_dom"/>
</dbReference>
<dbReference type="PROSITE" id="PS51718">
    <property type="entry name" value="G_DYNAMIN_2"/>
    <property type="match status" value="1"/>
</dbReference>
<dbReference type="PANTHER" id="PTHR11216">
    <property type="entry name" value="EH DOMAIN"/>
    <property type="match status" value="1"/>
</dbReference>
<dbReference type="GO" id="GO:0016197">
    <property type="term" value="P:endosomal transport"/>
    <property type="evidence" value="ECO:0007669"/>
    <property type="project" value="TreeGrafter"/>
</dbReference>
<dbReference type="PROSITE" id="PS00018">
    <property type="entry name" value="EF_HAND_1"/>
    <property type="match status" value="1"/>
</dbReference>